<dbReference type="Gene3D" id="1.20.58.520">
    <property type="entry name" value="Amidohydrolase"/>
    <property type="match status" value="1"/>
</dbReference>
<name>A0AB34KMU5_9PEZI</name>
<dbReference type="InterPro" id="IPR051781">
    <property type="entry name" value="Metallo-dep_Hydrolase"/>
</dbReference>
<dbReference type="PANTHER" id="PTHR43135:SF3">
    <property type="entry name" value="ALPHA-D-RIBOSE 1-METHYLPHOSPHONATE 5-TRIPHOSPHATE DIPHOSPHATASE"/>
    <property type="match status" value="1"/>
</dbReference>
<dbReference type="Gene3D" id="3.30.110.90">
    <property type="entry name" value="Amidohydrolase"/>
    <property type="match status" value="1"/>
</dbReference>
<dbReference type="SUPFAM" id="SSF51338">
    <property type="entry name" value="Composite domain of metallo-dependent hydrolases"/>
    <property type="match status" value="1"/>
</dbReference>
<dbReference type="Gene3D" id="2.30.40.10">
    <property type="entry name" value="Urease, subunit C, domain 1"/>
    <property type="match status" value="1"/>
</dbReference>
<feature type="domain" description="Amidohydrolase-related" evidence="1">
    <location>
        <begin position="98"/>
        <end position="454"/>
    </location>
</feature>
<reference evidence="2 3" key="1">
    <citation type="journal article" date="2020" name="Microbiol. Resour. Announc.">
        <title>Draft Genome Sequence of a Cladosporium Species Isolated from the Mesophotic Ascidian Didemnum maculosum.</title>
        <authorList>
            <person name="Gioti A."/>
            <person name="Siaperas R."/>
            <person name="Nikolaivits E."/>
            <person name="Le Goff G."/>
            <person name="Ouazzani J."/>
            <person name="Kotoulas G."/>
            <person name="Topakas E."/>
        </authorList>
    </citation>
    <scope>NUCLEOTIDE SEQUENCE [LARGE SCALE GENOMIC DNA]</scope>
    <source>
        <strain evidence="2 3">TM138-S3</strain>
    </source>
</reference>
<gene>
    <name evidence="2" type="ORF">WHR41_05385</name>
</gene>
<evidence type="ECO:0000313" key="2">
    <source>
        <dbReference type="EMBL" id="KAL1586347.1"/>
    </source>
</evidence>
<dbReference type="PANTHER" id="PTHR43135">
    <property type="entry name" value="ALPHA-D-RIBOSE 1-METHYLPHOSPHONATE 5-TRIPHOSPHATE DIPHOSPHATASE"/>
    <property type="match status" value="1"/>
</dbReference>
<proteinExistence type="predicted"/>
<sequence>MRNTGSPQWGPLQSLRFRLHLALTGSRRYYDVHAHNRFRRHRVNEYELLLLTNVRIFDGQSIFGTGAVLIEDGKIKQISSDPSLSIPDIPTISKPGHTLLPGLIDCHVHCDSANPTALPQSLRFGVTTVCDMHNEYPNIVTLRKQIAEQGDCADLKTTSFAATVEMGWPMPVVLAHSTNPHVKEELALWPKLEKPEDAKGYLANRMEEGVDYIKLMHESGGLMGGGFNMPSIELQKALIAEAHANGLIAVAHALTKKDTLEILEAGVDGLTHQFCDQPIDQSVIDAYRKNSAHLNPTLAALGSLTTEGKDTQEKFAHDPRVQHLLPEEARHRVCACMAMAKEGGASVEYAYEAVRQLKAAGVDIVIGSDAAGPAVGTAWGLSVHHELYLFVKHCGFSPAEALRAATYLNAKRFNFPDRGQIKEGLRADLLLVEGNPLEDIDDALNLRGVWKEGVLCSTYAGLA</sequence>
<dbReference type="GeneID" id="96006828"/>
<dbReference type="Proteomes" id="UP000803884">
    <property type="component" value="Unassembled WGS sequence"/>
</dbReference>
<dbReference type="GO" id="GO:0016810">
    <property type="term" value="F:hydrolase activity, acting on carbon-nitrogen (but not peptide) bonds"/>
    <property type="evidence" value="ECO:0007669"/>
    <property type="project" value="InterPro"/>
</dbReference>
<comment type="caution">
    <text evidence="2">The sequence shown here is derived from an EMBL/GenBank/DDBJ whole genome shotgun (WGS) entry which is preliminary data.</text>
</comment>
<dbReference type="RefSeq" id="XP_069229452.1">
    <property type="nucleotide sequence ID" value="XM_069373990.1"/>
</dbReference>
<evidence type="ECO:0000313" key="3">
    <source>
        <dbReference type="Proteomes" id="UP000803884"/>
    </source>
</evidence>
<keyword evidence="3" id="KW-1185">Reference proteome</keyword>
<dbReference type="AlphaFoldDB" id="A0AB34KMU5"/>
<organism evidence="2 3">
    <name type="scientific">Cladosporium halotolerans</name>
    <dbReference type="NCBI Taxonomy" id="1052096"/>
    <lineage>
        <taxon>Eukaryota</taxon>
        <taxon>Fungi</taxon>
        <taxon>Dikarya</taxon>
        <taxon>Ascomycota</taxon>
        <taxon>Pezizomycotina</taxon>
        <taxon>Dothideomycetes</taxon>
        <taxon>Dothideomycetidae</taxon>
        <taxon>Cladosporiales</taxon>
        <taxon>Cladosporiaceae</taxon>
        <taxon>Cladosporium</taxon>
    </lineage>
</organism>
<dbReference type="SUPFAM" id="SSF51556">
    <property type="entry name" value="Metallo-dependent hydrolases"/>
    <property type="match status" value="1"/>
</dbReference>
<dbReference type="EMBL" id="JAAQHG020000015">
    <property type="protein sequence ID" value="KAL1586347.1"/>
    <property type="molecule type" value="Genomic_DNA"/>
</dbReference>
<accession>A0AB34KMU5</accession>
<protein>
    <recommendedName>
        <fullName evidence="1">Amidohydrolase-related domain-containing protein</fullName>
    </recommendedName>
</protein>
<evidence type="ECO:0000259" key="1">
    <source>
        <dbReference type="Pfam" id="PF01979"/>
    </source>
</evidence>
<dbReference type="Pfam" id="PF01979">
    <property type="entry name" value="Amidohydro_1"/>
    <property type="match status" value="1"/>
</dbReference>
<dbReference type="Gene3D" id="3.40.50.10910">
    <property type="entry name" value="Amidohydrolase"/>
    <property type="match status" value="1"/>
</dbReference>
<dbReference type="InterPro" id="IPR032466">
    <property type="entry name" value="Metal_Hydrolase"/>
</dbReference>
<dbReference type="InterPro" id="IPR006680">
    <property type="entry name" value="Amidohydro-rel"/>
</dbReference>
<dbReference type="InterPro" id="IPR011059">
    <property type="entry name" value="Metal-dep_hydrolase_composite"/>
</dbReference>